<evidence type="ECO:0000313" key="3">
    <source>
        <dbReference type="Proteomes" id="UP000002774"/>
    </source>
</evidence>
<keyword evidence="1" id="KW-1133">Transmembrane helix</keyword>
<keyword evidence="1" id="KW-0812">Transmembrane</keyword>
<gene>
    <name evidence="2" type="ORF">Mucpa_3097</name>
</gene>
<feature type="transmembrane region" description="Helical" evidence="1">
    <location>
        <begin position="5"/>
        <end position="26"/>
    </location>
</feature>
<dbReference type="RefSeq" id="WP_008507552.1">
    <property type="nucleotide sequence ID" value="NZ_CM001403.1"/>
</dbReference>
<accession>H1YEG7</accession>
<reference evidence="2" key="1">
    <citation type="submission" date="2011-09" db="EMBL/GenBank/DDBJ databases">
        <title>The permanent draft genome of Mucilaginibacter paludis DSM 18603.</title>
        <authorList>
            <consortium name="US DOE Joint Genome Institute (JGI-PGF)"/>
            <person name="Lucas S."/>
            <person name="Han J."/>
            <person name="Lapidus A."/>
            <person name="Bruce D."/>
            <person name="Goodwin L."/>
            <person name="Pitluck S."/>
            <person name="Peters L."/>
            <person name="Kyrpides N."/>
            <person name="Mavromatis K."/>
            <person name="Ivanova N."/>
            <person name="Mikhailova N."/>
            <person name="Held B."/>
            <person name="Detter J.C."/>
            <person name="Tapia R."/>
            <person name="Han C."/>
            <person name="Land M."/>
            <person name="Hauser L."/>
            <person name="Markowitz V."/>
            <person name="Cheng J.-F."/>
            <person name="Hugenholtz P."/>
            <person name="Woyke T."/>
            <person name="Wu D."/>
            <person name="Tindall B."/>
            <person name="Brambilla E."/>
            <person name="Klenk H.-P."/>
            <person name="Eisen J.A."/>
        </authorList>
    </citation>
    <scope>NUCLEOTIDE SEQUENCE [LARGE SCALE GENOMIC DNA]</scope>
    <source>
        <strain evidence="2">DSM 18603</strain>
    </source>
</reference>
<protein>
    <submittedName>
        <fullName evidence="2">Uncharacterized protein</fullName>
    </submittedName>
</protein>
<feature type="transmembrane region" description="Helical" evidence="1">
    <location>
        <begin position="32"/>
        <end position="52"/>
    </location>
</feature>
<name>H1YEG7_9SPHI</name>
<proteinExistence type="predicted"/>
<dbReference type="EMBL" id="CM001403">
    <property type="protein sequence ID" value="EHQ27201.1"/>
    <property type="molecule type" value="Genomic_DNA"/>
</dbReference>
<sequence>MWFKVLLNVLYNVCIFLCLLFGYYSIKNSNWAYLLGAIFLCAMVIIFKIRLIKDIKSTQKKL</sequence>
<evidence type="ECO:0000313" key="2">
    <source>
        <dbReference type="EMBL" id="EHQ27201.1"/>
    </source>
</evidence>
<dbReference type="Pfam" id="PF19885">
    <property type="entry name" value="DUF6358"/>
    <property type="match status" value="1"/>
</dbReference>
<dbReference type="InterPro" id="IPR045938">
    <property type="entry name" value="DUF6358"/>
</dbReference>
<dbReference type="STRING" id="714943.Mucpa_3097"/>
<keyword evidence="1" id="KW-0472">Membrane</keyword>
<organism evidence="2 3">
    <name type="scientific">Mucilaginibacter paludis DSM 18603</name>
    <dbReference type="NCBI Taxonomy" id="714943"/>
    <lineage>
        <taxon>Bacteria</taxon>
        <taxon>Pseudomonadati</taxon>
        <taxon>Bacteroidota</taxon>
        <taxon>Sphingobacteriia</taxon>
        <taxon>Sphingobacteriales</taxon>
        <taxon>Sphingobacteriaceae</taxon>
        <taxon>Mucilaginibacter</taxon>
    </lineage>
</organism>
<dbReference type="AlphaFoldDB" id="H1YEG7"/>
<dbReference type="HOGENOM" id="CLU_2899303_0_0_10"/>
<dbReference type="Proteomes" id="UP000002774">
    <property type="component" value="Chromosome"/>
</dbReference>
<keyword evidence="3" id="KW-1185">Reference proteome</keyword>
<evidence type="ECO:0000256" key="1">
    <source>
        <dbReference type="SAM" id="Phobius"/>
    </source>
</evidence>